<dbReference type="RefSeq" id="WP_179632862.1">
    <property type="nucleotide sequence ID" value="NZ_JACCFH010000001.1"/>
</dbReference>
<dbReference type="EMBL" id="JACCFH010000001">
    <property type="protein sequence ID" value="NYG31917.1"/>
    <property type="molecule type" value="Genomic_DNA"/>
</dbReference>
<keyword evidence="5" id="KW-0645">Protease</keyword>
<dbReference type="GO" id="GO:0046872">
    <property type="term" value="F:metal ion binding"/>
    <property type="evidence" value="ECO:0007669"/>
    <property type="project" value="UniProtKB-KW"/>
</dbReference>
<accession>A0A7Y9U5S8</accession>
<dbReference type="AlphaFoldDB" id="A0A7Y9U5S8"/>
<evidence type="ECO:0000259" key="2">
    <source>
        <dbReference type="Pfam" id="PF09940"/>
    </source>
</evidence>
<dbReference type="Pfam" id="PF16254">
    <property type="entry name" value="DUF4910"/>
    <property type="match status" value="1"/>
</dbReference>
<evidence type="ECO:0000313" key="6">
    <source>
        <dbReference type="Proteomes" id="UP000518288"/>
    </source>
</evidence>
<dbReference type="InterPro" id="IPR032610">
    <property type="entry name" value="DUF2172"/>
</dbReference>
<dbReference type="Gene3D" id="3.50.30.90">
    <property type="match status" value="1"/>
</dbReference>
<keyword evidence="1" id="KW-0862">Zinc</keyword>
<dbReference type="InterPro" id="IPR036388">
    <property type="entry name" value="WH-like_DNA-bd_sf"/>
</dbReference>
<evidence type="ECO:0000259" key="4">
    <source>
        <dbReference type="Pfam" id="PF16254"/>
    </source>
</evidence>
<keyword evidence="1" id="KW-0479">Metal-binding</keyword>
<dbReference type="Gene3D" id="1.10.10.10">
    <property type="entry name" value="Winged helix-like DNA-binding domain superfamily/Winged helix DNA-binding domain"/>
    <property type="match status" value="1"/>
</dbReference>
<keyword evidence="5" id="KW-0378">Hydrolase</keyword>
<proteinExistence type="predicted"/>
<keyword evidence="6" id="KW-1185">Reference proteome</keyword>
<reference evidence="5 6" key="1">
    <citation type="submission" date="2020-07" db="EMBL/GenBank/DDBJ databases">
        <title>Genomic Encyclopedia of Archaeal and Bacterial Type Strains, Phase II (KMG-II): from individual species to whole genera.</title>
        <authorList>
            <person name="Goeker M."/>
        </authorList>
    </citation>
    <scope>NUCLEOTIDE SEQUENCE [LARGE SCALE GENOMIC DNA]</scope>
    <source>
        <strain evidence="5 6">DSM 21226</strain>
    </source>
</reference>
<gene>
    <name evidence="5" type="ORF">BDD16_000903</name>
</gene>
<organism evidence="5 6">
    <name type="scientific">Sphaerotilus montanus</name>
    <dbReference type="NCBI Taxonomy" id="522889"/>
    <lineage>
        <taxon>Bacteria</taxon>
        <taxon>Pseudomonadati</taxon>
        <taxon>Pseudomonadota</taxon>
        <taxon>Betaproteobacteria</taxon>
        <taxon>Burkholderiales</taxon>
        <taxon>Sphaerotilaceae</taxon>
        <taxon>Sphaerotilus</taxon>
    </lineage>
</organism>
<dbReference type="GO" id="GO:0004177">
    <property type="term" value="F:aminopeptidase activity"/>
    <property type="evidence" value="ECO:0007669"/>
    <property type="project" value="UniProtKB-KW"/>
</dbReference>
<dbReference type="Pfam" id="PF16221">
    <property type="entry name" value="HTH_47"/>
    <property type="match status" value="1"/>
</dbReference>
<dbReference type="InterPro" id="IPR032589">
    <property type="entry name" value="DUF4910"/>
</dbReference>
<feature type="domain" description="DUF4910" evidence="4">
    <location>
        <begin position="21"/>
        <end position="357"/>
    </location>
</feature>
<evidence type="ECO:0000256" key="1">
    <source>
        <dbReference type="PIRSR" id="PIRSR015244-50"/>
    </source>
</evidence>
<sequence length="448" mass="49549">MLLDALLPDDAASASAADAWTLIEALYPLCRSLTGDGVRQTLDRIGERIPLIRTEVPSGTPAFDWEIPREWNLRDAWIADAEGRRAVDFRAHSLHVMGYSVPVRRTMTLEELQPHLHSLPDQPDWIPYRTSYYREQWGFCLRHRDRERLGPGPYEVVIDATLAPGHLSYAESVVPGQSTDEVLVYTHTCHPALANDNLSGIAVAVELARALHQAPTKPRLTWRFIFGPGTIGSLAWLSRNEERLGRVRAGLVLGLLGDPGVLHYKHSRRGDTLTDRAAAHVLRGTDARLLEFEPYGYDERQFCSPGFDLPMGRLTRSPNSTYPEYHTSADDLSLIRPAQLAKALQTLARLASVLDANRTPLNLSPKGEPRLGKRGLYGSVGGGAPGAFEHALLWVLNQADGTRNLLAIAERARLPFEQVEQAAAALEHAGLLRTLDRPHESEPKGPSP</sequence>
<dbReference type="SUPFAM" id="SSF53187">
    <property type="entry name" value="Zn-dependent exopeptidases"/>
    <property type="match status" value="1"/>
</dbReference>
<dbReference type="Gene3D" id="3.40.630.10">
    <property type="entry name" value="Zn peptidases"/>
    <property type="match status" value="1"/>
</dbReference>
<comment type="cofactor">
    <cofactor evidence="1">
        <name>Zn(2+)</name>
        <dbReference type="ChEBI" id="CHEBI:29105"/>
    </cofactor>
    <text evidence="1">Binds 1 zinc ion per subunit.</text>
</comment>
<feature type="domain" description="DUF2172" evidence="2">
    <location>
        <begin position="70"/>
        <end position="161"/>
    </location>
</feature>
<feature type="binding site" evidence="1">
    <location>
        <position position="196"/>
    </location>
    <ligand>
        <name>Zn(2+)</name>
        <dbReference type="ChEBI" id="CHEBI:29105"/>
    </ligand>
</feature>
<feature type="binding site" evidence="1">
    <location>
        <position position="326"/>
    </location>
    <ligand>
        <name>Zn(2+)</name>
        <dbReference type="ChEBI" id="CHEBI:29105"/>
    </ligand>
</feature>
<keyword evidence="5" id="KW-0031">Aminopeptidase</keyword>
<evidence type="ECO:0000259" key="3">
    <source>
        <dbReference type="Pfam" id="PF16221"/>
    </source>
</evidence>
<dbReference type="Pfam" id="PF09940">
    <property type="entry name" value="DUF2172"/>
    <property type="match status" value="1"/>
</dbReference>
<evidence type="ECO:0000313" key="5">
    <source>
        <dbReference type="EMBL" id="NYG31917.1"/>
    </source>
</evidence>
<dbReference type="PIRSF" id="PIRSF015244">
    <property type="entry name" value="UCP015244"/>
    <property type="match status" value="1"/>
</dbReference>
<name>A0A7Y9U5S8_9BURK</name>
<comment type="caution">
    <text evidence="5">The sequence shown here is derived from an EMBL/GenBank/DDBJ whole genome shotgun (WGS) entry which is preliminary data.</text>
</comment>
<protein>
    <submittedName>
        <fullName evidence="5">Aminopeptidase-like protein</fullName>
    </submittedName>
</protein>
<feature type="domain" description="UCP01524 winged helix-turn-helix" evidence="3">
    <location>
        <begin position="359"/>
        <end position="433"/>
    </location>
</feature>
<feature type="binding site" evidence="1">
    <location>
        <position position="190"/>
    </location>
    <ligand>
        <name>Zn(2+)</name>
        <dbReference type="ChEBI" id="CHEBI:29105"/>
    </ligand>
</feature>
<dbReference type="InterPro" id="IPR032622">
    <property type="entry name" value="UCP01524_HTH"/>
</dbReference>
<dbReference type="InterPro" id="IPR012353">
    <property type="entry name" value="UCP015244"/>
</dbReference>
<dbReference type="Proteomes" id="UP000518288">
    <property type="component" value="Unassembled WGS sequence"/>
</dbReference>